<dbReference type="SUPFAM" id="SSF50952">
    <property type="entry name" value="Soluble quinoprotein glucose dehydrogenase"/>
    <property type="match status" value="1"/>
</dbReference>
<evidence type="ECO:0000313" key="3">
    <source>
        <dbReference type="EMBL" id="BBB01870.1"/>
    </source>
</evidence>
<organism evidence="3 4">
    <name type="scientific">Actinacidiphila reveromycinica</name>
    <dbReference type="NCBI Taxonomy" id="659352"/>
    <lineage>
        <taxon>Bacteria</taxon>
        <taxon>Bacillati</taxon>
        <taxon>Actinomycetota</taxon>
        <taxon>Actinomycetes</taxon>
        <taxon>Kitasatosporales</taxon>
        <taxon>Streptomycetaceae</taxon>
        <taxon>Actinacidiphila</taxon>
    </lineage>
</organism>
<evidence type="ECO:0000256" key="1">
    <source>
        <dbReference type="SAM" id="MobiDB-lite"/>
    </source>
</evidence>
<reference evidence="3 4" key="3">
    <citation type="journal article" date="2011" name="Nat. Chem. Biol.">
        <title>Reveromycin A biosynthesis uses RevG and RevJ for stereospecific spiroacetal formation.</title>
        <authorList>
            <person name="Takahashi S."/>
            <person name="Toyoda A."/>
            <person name="Sekiyama Y."/>
            <person name="Takagi H."/>
            <person name="Nogawa T."/>
            <person name="Uramoto M."/>
            <person name="Suzuki R."/>
            <person name="Koshino H."/>
            <person name="Kumano T."/>
            <person name="Panthee S."/>
            <person name="Dairi T."/>
            <person name="Ishikawa J."/>
            <person name="Ikeda H."/>
            <person name="Sakaki Y."/>
            <person name="Osada H."/>
        </authorList>
    </citation>
    <scope>NUCLEOTIDE SEQUENCE [LARGE SCALE GENOMIC DNA]</scope>
    <source>
        <strain evidence="3 4">SN-593</strain>
    </source>
</reference>
<dbReference type="InterPro" id="IPR012938">
    <property type="entry name" value="Glc/Sorbosone_DH"/>
</dbReference>
<feature type="region of interest" description="Disordered" evidence="1">
    <location>
        <begin position="1"/>
        <end position="45"/>
    </location>
</feature>
<keyword evidence="4" id="KW-1185">Reference proteome</keyword>
<evidence type="ECO:0000313" key="4">
    <source>
        <dbReference type="Proteomes" id="UP000595703"/>
    </source>
</evidence>
<dbReference type="Pfam" id="PF07995">
    <property type="entry name" value="GSDH"/>
    <property type="match status" value="1"/>
</dbReference>
<reference evidence="3 4" key="2">
    <citation type="journal article" date="2011" name="J. Antibiot.">
        <title>Furaquinocins I and J: novel polyketide isoprenoid hybrid compounds from Streptomyces reveromyceticus SN-593.</title>
        <authorList>
            <person name="Panthee S."/>
            <person name="Takahashi S."/>
            <person name="Takagi H."/>
            <person name="Nogawa T."/>
            <person name="Oowada E."/>
            <person name="Uramoto M."/>
            <person name="Osada H."/>
        </authorList>
    </citation>
    <scope>NUCLEOTIDE SEQUENCE [LARGE SCALE GENOMIC DNA]</scope>
    <source>
        <strain evidence="3 4">SN-593</strain>
    </source>
</reference>
<feature type="domain" description="Glucose/Sorbosone dehydrogenase" evidence="2">
    <location>
        <begin position="56"/>
        <end position="360"/>
    </location>
</feature>
<name>A0A7U3VSL6_9ACTN</name>
<dbReference type="AlphaFoldDB" id="A0A7U3VSL6"/>
<accession>A0A7U3VSL6</accession>
<proteinExistence type="predicted"/>
<dbReference type="PANTHER" id="PTHR19328:SF13">
    <property type="entry name" value="HIPL1 PROTEIN"/>
    <property type="match status" value="1"/>
</dbReference>
<dbReference type="PANTHER" id="PTHR19328">
    <property type="entry name" value="HEDGEHOG-INTERACTING PROTEIN"/>
    <property type="match status" value="1"/>
</dbReference>
<dbReference type="Gene3D" id="2.120.10.30">
    <property type="entry name" value="TolB, C-terminal domain"/>
    <property type="match status" value="1"/>
</dbReference>
<protein>
    <submittedName>
        <fullName evidence="3">Putative oxidoreductase</fullName>
    </submittedName>
</protein>
<sequence length="375" mass="38170">MSASAGGSATPTAGAPASTGAASSAPPAATATSTPTPTAGAASGSATVTGTVASNLNVPWGVALLPGGDLLVNSRDTGVIQRVVPGTGKRTVAGTVPGVVSTKSSEGETGLLGLALSPDFGSDRLIYVYFSTATDNRIAKLTYTPSASAGHQLGRLDVILKGIPRSIHHNGGRIAFGPDGMLYAGTGDAENTALPQDKSSLGGKILRMTADGKPAPGNPFGKSVVYTIGHRNVQGLAWDPSGNLWASELGDREADELNLIRAGRDYGWPATQGRTSRAGYTSPVAQFGTEEDSPSGIAWVDGSIWMAALKGERLWRIPLDGTTLVAAPQSKLVSAHGRLRTVLAYDGGLLVTTSNTDGRISPGSGDDKILKVKVG</sequence>
<evidence type="ECO:0000259" key="2">
    <source>
        <dbReference type="Pfam" id="PF07995"/>
    </source>
</evidence>
<dbReference type="InterPro" id="IPR011041">
    <property type="entry name" value="Quinoprot_gluc/sorb_DH_b-prop"/>
</dbReference>
<dbReference type="EMBL" id="AP018365">
    <property type="protein sequence ID" value="BBB01870.1"/>
    <property type="molecule type" value="Genomic_DNA"/>
</dbReference>
<reference evidence="3 4" key="4">
    <citation type="journal article" date="2020" name="Sci. Rep.">
        <title>beta-carboline chemical signals induce reveromycin production through a LuxR family regulator in Streptomyces sp. SN-593.</title>
        <authorList>
            <person name="Panthee S."/>
            <person name="Kito N."/>
            <person name="Hayashi T."/>
            <person name="Shimizu T."/>
            <person name="Ishikawa J."/>
            <person name="Hamamoto H."/>
            <person name="Osada H."/>
            <person name="Takahashi S."/>
        </authorList>
    </citation>
    <scope>NUCLEOTIDE SEQUENCE [LARGE SCALE GENOMIC DNA]</scope>
    <source>
        <strain evidence="3 4">SN-593</strain>
    </source>
</reference>
<dbReference type="InterPro" id="IPR011042">
    <property type="entry name" value="6-blade_b-propeller_TolB-like"/>
</dbReference>
<reference evidence="3 4" key="1">
    <citation type="journal article" date="2010" name="J. Bacteriol.">
        <title>Biochemical characterization of a novel indole prenyltransferase from Streptomyces sp. SN-593.</title>
        <authorList>
            <person name="Takahashi S."/>
            <person name="Takagi H."/>
            <person name="Toyoda A."/>
            <person name="Uramoto M."/>
            <person name="Nogawa T."/>
            <person name="Ueki M."/>
            <person name="Sakaki Y."/>
            <person name="Osada H."/>
        </authorList>
    </citation>
    <scope>NUCLEOTIDE SEQUENCE [LARGE SCALE GENOMIC DNA]</scope>
    <source>
        <strain evidence="3 4">SN-593</strain>
    </source>
</reference>
<dbReference type="KEGG" id="arev:RVR_9482"/>
<dbReference type="RefSeq" id="WP_346731496.1">
    <property type="nucleotide sequence ID" value="NZ_AP018365.1"/>
</dbReference>
<dbReference type="Proteomes" id="UP000595703">
    <property type="component" value="Chromosome"/>
</dbReference>
<gene>
    <name evidence="3" type="ORF">RVR_9482</name>
</gene>